<dbReference type="AlphaFoldDB" id="A0A6G0VT18"/>
<comment type="caution">
    <text evidence="2">The sequence shown here is derived from an EMBL/GenBank/DDBJ whole genome shotgun (WGS) entry which is preliminary data.</text>
</comment>
<evidence type="ECO:0000313" key="3">
    <source>
        <dbReference type="Proteomes" id="UP000478052"/>
    </source>
</evidence>
<feature type="non-terminal residue" evidence="2">
    <location>
        <position position="56"/>
    </location>
</feature>
<proteinExistence type="predicted"/>
<accession>A0A6G0VT18</accession>
<dbReference type="EMBL" id="VUJU01012287">
    <property type="protein sequence ID" value="KAF0708095.1"/>
    <property type="molecule type" value="Genomic_DNA"/>
</dbReference>
<organism evidence="2 3">
    <name type="scientific">Aphis craccivora</name>
    <name type="common">Cowpea aphid</name>
    <dbReference type="NCBI Taxonomy" id="307492"/>
    <lineage>
        <taxon>Eukaryota</taxon>
        <taxon>Metazoa</taxon>
        <taxon>Ecdysozoa</taxon>
        <taxon>Arthropoda</taxon>
        <taxon>Hexapoda</taxon>
        <taxon>Insecta</taxon>
        <taxon>Pterygota</taxon>
        <taxon>Neoptera</taxon>
        <taxon>Paraneoptera</taxon>
        <taxon>Hemiptera</taxon>
        <taxon>Sternorrhyncha</taxon>
        <taxon>Aphidomorpha</taxon>
        <taxon>Aphidoidea</taxon>
        <taxon>Aphididae</taxon>
        <taxon>Aphidini</taxon>
        <taxon>Aphis</taxon>
        <taxon>Aphis</taxon>
    </lineage>
</organism>
<evidence type="ECO:0000256" key="1">
    <source>
        <dbReference type="SAM" id="MobiDB-lite"/>
    </source>
</evidence>
<sequence>EILRNELGELVTKEESVVEEFKKHFERLLNKTPPIPTHEDIPMQYSTAEPYIKTPT</sequence>
<feature type="non-terminal residue" evidence="2">
    <location>
        <position position="1"/>
    </location>
</feature>
<dbReference type="Proteomes" id="UP000478052">
    <property type="component" value="Unassembled WGS sequence"/>
</dbReference>
<name>A0A6G0VT18_APHCR</name>
<gene>
    <name evidence="2" type="ORF">FWK35_00031442</name>
</gene>
<reference evidence="2 3" key="1">
    <citation type="submission" date="2019-08" db="EMBL/GenBank/DDBJ databases">
        <title>Whole genome of Aphis craccivora.</title>
        <authorList>
            <person name="Voronova N.V."/>
            <person name="Shulinski R.S."/>
            <person name="Bandarenka Y.V."/>
            <person name="Zhorov D.G."/>
            <person name="Warner D."/>
        </authorList>
    </citation>
    <scope>NUCLEOTIDE SEQUENCE [LARGE SCALE GENOMIC DNA]</scope>
    <source>
        <strain evidence="2">180601</strain>
        <tissue evidence="2">Whole Body</tissue>
    </source>
</reference>
<protein>
    <submittedName>
        <fullName evidence="2">Craniofacial development protein 2-like</fullName>
    </submittedName>
</protein>
<keyword evidence="3" id="KW-1185">Reference proteome</keyword>
<evidence type="ECO:0000313" key="2">
    <source>
        <dbReference type="EMBL" id="KAF0708095.1"/>
    </source>
</evidence>
<feature type="region of interest" description="Disordered" evidence="1">
    <location>
        <begin position="31"/>
        <end position="56"/>
    </location>
</feature>